<protein>
    <submittedName>
        <fullName evidence="6">Aldehyde-activating protein</fullName>
    </submittedName>
</protein>
<evidence type="ECO:0000256" key="4">
    <source>
        <dbReference type="ARBA" id="ARBA00023239"/>
    </source>
</evidence>
<accession>A0ABQ4NQQ2</accession>
<dbReference type="PANTHER" id="PTHR33337">
    <property type="entry name" value="GFA DOMAIN-CONTAINING PROTEIN"/>
    <property type="match status" value="1"/>
</dbReference>
<feature type="domain" description="CENP-V/GFA" evidence="5">
    <location>
        <begin position="5"/>
        <end position="103"/>
    </location>
</feature>
<dbReference type="InterPro" id="IPR006913">
    <property type="entry name" value="CENP-V/GFA"/>
</dbReference>
<keyword evidence="7" id="KW-1185">Reference proteome</keyword>
<gene>
    <name evidence="6" type="ORF">JANAI62_33650</name>
</gene>
<evidence type="ECO:0000313" key="6">
    <source>
        <dbReference type="EMBL" id="GIT96742.1"/>
    </source>
</evidence>
<reference evidence="6 7" key="1">
    <citation type="submission" date="2021-05" db="EMBL/GenBank/DDBJ databases">
        <title>Bacteria Genome sequencing.</title>
        <authorList>
            <person name="Takabe Y."/>
            <person name="Nakajima Y."/>
            <person name="Suzuki S."/>
            <person name="Shiozaki T."/>
        </authorList>
    </citation>
    <scope>NUCLEOTIDE SEQUENCE [LARGE SCALE GENOMIC DNA]</scope>
    <source>
        <strain evidence="6 7">AI_62</strain>
    </source>
</reference>
<organism evidence="6 7">
    <name type="scientific">Jannaschia pagri</name>
    <dbReference type="NCBI Taxonomy" id="2829797"/>
    <lineage>
        <taxon>Bacteria</taxon>
        <taxon>Pseudomonadati</taxon>
        <taxon>Pseudomonadota</taxon>
        <taxon>Alphaproteobacteria</taxon>
        <taxon>Rhodobacterales</taxon>
        <taxon>Roseobacteraceae</taxon>
        <taxon>Jannaschia</taxon>
    </lineage>
</organism>
<evidence type="ECO:0000313" key="7">
    <source>
        <dbReference type="Proteomes" id="UP000786693"/>
    </source>
</evidence>
<keyword evidence="3" id="KW-0862">Zinc</keyword>
<keyword evidence="4" id="KW-0456">Lyase</keyword>
<evidence type="ECO:0000256" key="2">
    <source>
        <dbReference type="ARBA" id="ARBA00022723"/>
    </source>
</evidence>
<proteinExistence type="inferred from homology"/>
<evidence type="ECO:0000256" key="1">
    <source>
        <dbReference type="ARBA" id="ARBA00005495"/>
    </source>
</evidence>
<evidence type="ECO:0000259" key="5">
    <source>
        <dbReference type="PROSITE" id="PS51891"/>
    </source>
</evidence>
<dbReference type="PROSITE" id="PS51891">
    <property type="entry name" value="CENP_V_GFA"/>
    <property type="match status" value="1"/>
</dbReference>
<comment type="similarity">
    <text evidence="1">Belongs to the Gfa family.</text>
</comment>
<evidence type="ECO:0000256" key="3">
    <source>
        <dbReference type="ARBA" id="ARBA00022833"/>
    </source>
</evidence>
<keyword evidence="2" id="KW-0479">Metal-binding</keyword>
<dbReference type="Gene3D" id="3.90.1590.10">
    <property type="entry name" value="glutathione-dependent formaldehyde- activating enzyme (gfa)"/>
    <property type="match status" value="1"/>
</dbReference>
<name>A0ABQ4NQQ2_9RHOB</name>
<dbReference type="SUPFAM" id="SSF51316">
    <property type="entry name" value="Mss4-like"/>
    <property type="match status" value="1"/>
</dbReference>
<comment type="caution">
    <text evidence="6">The sequence shown here is derived from an EMBL/GenBank/DDBJ whole genome shotgun (WGS) entry which is preliminary data.</text>
</comment>
<dbReference type="PANTHER" id="PTHR33337:SF40">
    <property type="entry name" value="CENP-V_GFA DOMAIN-CONTAINING PROTEIN-RELATED"/>
    <property type="match status" value="1"/>
</dbReference>
<sequence length="142" mass="15299">MAETLTGRCLCGACTFTAQEGPQGAGVCHCGMCRNWSGGIFLSVDCGTSVEFAEGSPVGSYKGSAWGERIFCKDCGSSLLWQTQDGANQHVSIQCFEDPSRFDLGIELFIDRKPANYALMGERQTMTEAQVFAMFAPEGEAK</sequence>
<dbReference type="Pfam" id="PF04828">
    <property type="entry name" value="GFA"/>
    <property type="match status" value="1"/>
</dbReference>
<dbReference type="InterPro" id="IPR011057">
    <property type="entry name" value="Mss4-like_sf"/>
</dbReference>
<dbReference type="EMBL" id="BPFH01000007">
    <property type="protein sequence ID" value="GIT96742.1"/>
    <property type="molecule type" value="Genomic_DNA"/>
</dbReference>
<dbReference type="RefSeq" id="WP_220750235.1">
    <property type="nucleotide sequence ID" value="NZ_BPFH01000007.1"/>
</dbReference>
<dbReference type="Proteomes" id="UP000786693">
    <property type="component" value="Unassembled WGS sequence"/>
</dbReference>